<keyword evidence="2" id="KW-1185">Reference proteome</keyword>
<sequence>MGLVLFPGDGDNNSPDVSWSYTGFHAFRRRLAQSEGFDLSEMGGFDGDRPWSQVTTVLEPFLNHPDDSGDLSPADCAVILPRLETITDQWEQDGDDVLLRKHIEDARQLAVILRICLEKRVPLLFI</sequence>
<accession>A0A1A8Z4Z2</accession>
<evidence type="ECO:0000313" key="2">
    <source>
        <dbReference type="Proteomes" id="UP000199385"/>
    </source>
</evidence>
<dbReference type="EMBL" id="LT594323">
    <property type="protein sequence ID" value="SBT38849.1"/>
    <property type="molecule type" value="Genomic_DNA"/>
</dbReference>
<dbReference type="Proteomes" id="UP000199385">
    <property type="component" value="Chromosome I"/>
</dbReference>
<name>A0A1A8Z4Z2_9ACTN</name>
<evidence type="ECO:0000313" key="1">
    <source>
        <dbReference type="EMBL" id="SBT38849.1"/>
    </source>
</evidence>
<reference evidence="2" key="1">
    <citation type="submission" date="2016-06" db="EMBL/GenBank/DDBJ databases">
        <authorList>
            <person name="Varghese N."/>
            <person name="Submissions Spin"/>
        </authorList>
    </citation>
    <scope>NUCLEOTIDE SEQUENCE [LARGE SCALE GENOMIC DNA]</scope>
    <source>
        <strain evidence="2">DSM 44815</strain>
    </source>
</reference>
<dbReference type="RefSeq" id="WP_091657223.1">
    <property type="nucleotide sequence ID" value="NZ_LT594323.1"/>
</dbReference>
<organism evidence="1 2">
    <name type="scientific">Micromonospora auratinigra</name>
    <dbReference type="NCBI Taxonomy" id="261654"/>
    <lineage>
        <taxon>Bacteria</taxon>
        <taxon>Bacillati</taxon>
        <taxon>Actinomycetota</taxon>
        <taxon>Actinomycetes</taxon>
        <taxon>Micromonosporales</taxon>
        <taxon>Micromonosporaceae</taxon>
        <taxon>Micromonospora</taxon>
    </lineage>
</organism>
<proteinExistence type="predicted"/>
<dbReference type="PATRIC" id="fig|261654.4.peg.712"/>
<dbReference type="OrthoDB" id="3534760at2"/>
<dbReference type="AlphaFoldDB" id="A0A1A8Z4Z2"/>
<gene>
    <name evidence="1" type="ORF">GA0070611_0697</name>
</gene>
<protein>
    <submittedName>
        <fullName evidence="1">Uncharacterized protein</fullName>
    </submittedName>
</protein>